<proteinExistence type="predicted"/>
<dbReference type="EMBL" id="CAJVPT010007815">
    <property type="protein sequence ID" value="CAG8545161.1"/>
    <property type="molecule type" value="Genomic_DNA"/>
</dbReference>
<protein>
    <submittedName>
        <fullName evidence="1">1281_t:CDS:1</fullName>
    </submittedName>
</protein>
<gene>
    <name evidence="1" type="ORF">ACOLOM_LOCUS4624</name>
</gene>
<sequence>MIGKVQGHPLFGFMNSGLRQIQPTYYNPSTTPTFSSGPLMRLQQFPIELCSLNLRWPHDECVDLEGQPRSPNGSSSGIKVQRNVLSPYERLGQEYLNMASSFDQATSAPGPHVEIMTPPVLRMTLGDVISGWKLLHKDTKVTSLRAIRNVKSDSRVDPGEIFHAVANPPMSGDYISTTELMDTDMLLNMTPVGQYFNNQSTSLSTNGQRTERVHLCGQCGKAFARRALAEGCENRDSGADIVYHLQAQRHSPARKSGTDTIAFLHRNKYLVGSGQS</sequence>
<evidence type="ECO:0000313" key="1">
    <source>
        <dbReference type="EMBL" id="CAG8545161.1"/>
    </source>
</evidence>
<accession>A0ACA9LQZ9</accession>
<comment type="caution">
    <text evidence="1">The sequence shown here is derived from an EMBL/GenBank/DDBJ whole genome shotgun (WGS) entry which is preliminary data.</text>
</comment>
<keyword evidence="2" id="KW-1185">Reference proteome</keyword>
<evidence type="ECO:0000313" key="2">
    <source>
        <dbReference type="Proteomes" id="UP000789525"/>
    </source>
</evidence>
<dbReference type="Proteomes" id="UP000789525">
    <property type="component" value="Unassembled WGS sequence"/>
</dbReference>
<name>A0ACA9LQZ9_9GLOM</name>
<organism evidence="1 2">
    <name type="scientific">Acaulospora colombiana</name>
    <dbReference type="NCBI Taxonomy" id="27376"/>
    <lineage>
        <taxon>Eukaryota</taxon>
        <taxon>Fungi</taxon>
        <taxon>Fungi incertae sedis</taxon>
        <taxon>Mucoromycota</taxon>
        <taxon>Glomeromycotina</taxon>
        <taxon>Glomeromycetes</taxon>
        <taxon>Diversisporales</taxon>
        <taxon>Acaulosporaceae</taxon>
        <taxon>Acaulospora</taxon>
    </lineage>
</organism>
<reference evidence="1" key="1">
    <citation type="submission" date="2021-06" db="EMBL/GenBank/DDBJ databases">
        <authorList>
            <person name="Kallberg Y."/>
            <person name="Tangrot J."/>
            <person name="Rosling A."/>
        </authorList>
    </citation>
    <scope>NUCLEOTIDE SEQUENCE</scope>
    <source>
        <strain evidence="1">CL356</strain>
    </source>
</reference>